<evidence type="ECO:0000256" key="1">
    <source>
        <dbReference type="SAM" id="MobiDB-lite"/>
    </source>
</evidence>
<dbReference type="EMBL" id="ADHJ01000013">
    <property type="protein sequence ID" value="EFU42658.1"/>
    <property type="molecule type" value="Genomic_DNA"/>
</dbReference>
<name>A0A2R9SZ50_9BACL</name>
<keyword evidence="4" id="KW-1185">Reference proteome</keyword>
<reference evidence="3 4" key="1">
    <citation type="journal article" date="2010" name="BMC Genomics">
        <title>Genome sequence of the pattern forming Paenibacillus vortex bacterium reveals potential for thriving in complex environments.</title>
        <authorList>
            <person name="Sirota-Madi A."/>
            <person name="Olender T."/>
            <person name="Helman Y."/>
            <person name="Ingham C."/>
            <person name="Brainis I."/>
            <person name="Roth D."/>
            <person name="Hagi E."/>
            <person name="Brodsky L."/>
            <person name="Leshkowitz D."/>
            <person name="Galatenko V."/>
            <person name="Nikolaev V."/>
            <person name="Mugasimangalam R.C."/>
            <person name="Bransburg-Zabary S."/>
            <person name="Gutnick D.L."/>
            <person name="Lancet D."/>
            <person name="Ben-Jacob E."/>
        </authorList>
    </citation>
    <scope>NUCLEOTIDE SEQUENCE [LARGE SCALE GENOMIC DNA]</scope>
    <source>
        <strain evidence="3 4">V453</strain>
    </source>
</reference>
<evidence type="ECO:0000313" key="3">
    <source>
        <dbReference type="EMBL" id="EFU42658.1"/>
    </source>
</evidence>
<dbReference type="AlphaFoldDB" id="A0A2R9SZ50"/>
<feature type="compositionally biased region" description="Low complexity" evidence="1">
    <location>
        <begin position="37"/>
        <end position="55"/>
    </location>
</feature>
<organism evidence="3 4">
    <name type="scientific">Paenibacillus vortex V453</name>
    <dbReference type="NCBI Taxonomy" id="715225"/>
    <lineage>
        <taxon>Bacteria</taxon>
        <taxon>Bacillati</taxon>
        <taxon>Bacillota</taxon>
        <taxon>Bacilli</taxon>
        <taxon>Bacillales</taxon>
        <taxon>Paenibacillaceae</taxon>
        <taxon>Paenibacillus</taxon>
    </lineage>
</organism>
<dbReference type="PROSITE" id="PS51257">
    <property type="entry name" value="PROKAR_LIPOPROTEIN"/>
    <property type="match status" value="1"/>
</dbReference>
<feature type="signal peptide" evidence="2">
    <location>
        <begin position="1"/>
        <end position="21"/>
    </location>
</feature>
<sequence length="194" mass="21793">MKNLSRGILSLCLIGALLLSACGKSDDTDTLSNSEEPTNITSPAPSTNNNTPTNTESLIEPDEKEAIKDITAADFKKGVSIDFDKYKGSFFDDNIISKLRNNLESVVENNKEKFKENLNKESLESIREGFYYTNESDQFMFYDLDLIEKVDQPEQIRVGVRFAKKSSDGSVENQGITYFFTKNEAGEWGIENID</sequence>
<protein>
    <recommendedName>
        <fullName evidence="5">Lipoprotein</fullName>
    </recommendedName>
</protein>
<dbReference type="KEGG" id="pvo:PVOR_07385"/>
<comment type="caution">
    <text evidence="3">The sequence shown here is derived from an EMBL/GenBank/DDBJ whole genome shotgun (WGS) entry which is preliminary data.</text>
</comment>
<dbReference type="RefSeq" id="WP_006208359.1">
    <property type="nucleotide sequence ID" value="NZ_ADHJ01000013.1"/>
</dbReference>
<evidence type="ECO:0000256" key="2">
    <source>
        <dbReference type="SAM" id="SignalP"/>
    </source>
</evidence>
<accession>A0A2R9SZ50</accession>
<evidence type="ECO:0000313" key="4">
    <source>
        <dbReference type="Proteomes" id="UP000003094"/>
    </source>
</evidence>
<dbReference type="Proteomes" id="UP000003094">
    <property type="component" value="Unassembled WGS sequence"/>
</dbReference>
<keyword evidence="2" id="KW-0732">Signal</keyword>
<evidence type="ECO:0008006" key="5">
    <source>
        <dbReference type="Google" id="ProtNLM"/>
    </source>
</evidence>
<gene>
    <name evidence="3" type="ORF">PVOR_07385</name>
</gene>
<proteinExistence type="predicted"/>
<feature type="chain" id="PRO_5015351839" description="Lipoprotein" evidence="2">
    <location>
        <begin position="22"/>
        <end position="194"/>
    </location>
</feature>
<feature type="region of interest" description="Disordered" evidence="1">
    <location>
        <begin position="27"/>
        <end position="60"/>
    </location>
</feature>